<dbReference type="AlphaFoldDB" id="A0A5E4AYZ7"/>
<evidence type="ECO:0000256" key="5">
    <source>
        <dbReference type="ARBA" id="ARBA00022824"/>
    </source>
</evidence>
<keyword evidence="7" id="KW-0472">Membrane</keyword>
<evidence type="ECO:0000256" key="8">
    <source>
        <dbReference type="ARBA" id="ARBA00023273"/>
    </source>
</evidence>
<evidence type="ECO:0000256" key="7">
    <source>
        <dbReference type="ARBA" id="ARBA00023136"/>
    </source>
</evidence>
<dbReference type="GO" id="GO:0030425">
    <property type="term" value="C:dendrite"/>
    <property type="evidence" value="ECO:0007669"/>
    <property type="project" value="UniProtKB-SubCell"/>
</dbReference>
<dbReference type="CDD" id="cd00063">
    <property type="entry name" value="FN3"/>
    <property type="match status" value="1"/>
</dbReference>
<sequence>MSEAVVTVTVVGTVTTTIASDTSERRTGDQSEEEVQPEFGRLTSTPSSLSSPWSLSSSSSSSSSSFSTSALSPASVASSSLSPVSIVSTTPGISASITRASRQSLQLRPDGKRKVKVEKWGSKLPPASANKKEELALLDQAMPLETNATIEDLRVVIETKESVTLTWNTINTTHSSGLTVLYSKYGEKDLLLLNADPSKNQVTLDGLEPGRQYVACVCPKGVPPQKDQCITFSTDNVDEGMASQTPTNSDYIYLDSFRSPPSHPCQS</sequence>
<evidence type="ECO:0000256" key="6">
    <source>
        <dbReference type="ARBA" id="ARBA00022989"/>
    </source>
</evidence>
<evidence type="ECO:0000256" key="1">
    <source>
        <dbReference type="ARBA" id="ARBA00004115"/>
    </source>
</evidence>
<reference evidence="13 14" key="1">
    <citation type="submission" date="2019-04" db="EMBL/GenBank/DDBJ databases">
        <authorList>
            <person name="Alioto T."/>
            <person name="Alioto T."/>
        </authorList>
    </citation>
    <scope>NUCLEOTIDE SEQUENCE [LARGE SCALE GENOMIC DNA]</scope>
</reference>
<dbReference type="InterPro" id="IPR013783">
    <property type="entry name" value="Ig-like_fold"/>
</dbReference>
<evidence type="ECO:0000256" key="9">
    <source>
        <dbReference type="ARBA" id="ARBA00023305"/>
    </source>
</evidence>
<dbReference type="Proteomes" id="UP000662637">
    <property type="component" value="Unassembled WGS sequence"/>
</dbReference>
<dbReference type="InterPro" id="IPR036116">
    <property type="entry name" value="FN3_sf"/>
</dbReference>
<dbReference type="GO" id="GO:0005789">
    <property type="term" value="C:endoplasmic reticulum membrane"/>
    <property type="evidence" value="ECO:0007669"/>
    <property type="project" value="UniProtKB-SubCell"/>
</dbReference>
<evidence type="ECO:0000313" key="14">
    <source>
        <dbReference type="Proteomes" id="UP000335636"/>
    </source>
</evidence>
<evidence type="ECO:0000256" key="3">
    <source>
        <dbReference type="ARBA" id="ARBA00022606"/>
    </source>
</evidence>
<keyword evidence="5" id="KW-0256">Endoplasmic reticulum</keyword>
<evidence type="ECO:0000256" key="2">
    <source>
        <dbReference type="ARBA" id="ARBA00004279"/>
    </source>
</evidence>
<keyword evidence="4" id="KW-0812">Transmembrane</keyword>
<organism evidence="13 14">
    <name type="scientific">Marmota monax</name>
    <name type="common">Woodchuck</name>
    <dbReference type="NCBI Taxonomy" id="9995"/>
    <lineage>
        <taxon>Eukaryota</taxon>
        <taxon>Metazoa</taxon>
        <taxon>Chordata</taxon>
        <taxon>Craniata</taxon>
        <taxon>Vertebrata</taxon>
        <taxon>Euteleostomi</taxon>
        <taxon>Mammalia</taxon>
        <taxon>Eutheria</taxon>
        <taxon>Euarchontoglires</taxon>
        <taxon>Glires</taxon>
        <taxon>Rodentia</taxon>
        <taxon>Sciuromorpha</taxon>
        <taxon>Sciuridae</taxon>
        <taxon>Xerinae</taxon>
        <taxon>Marmotini</taxon>
        <taxon>Marmota</taxon>
    </lineage>
</organism>
<accession>A0A5E4AYZ7</accession>
<dbReference type="PROSITE" id="PS50853">
    <property type="entry name" value="FN3"/>
    <property type="match status" value="1"/>
</dbReference>
<evidence type="ECO:0000256" key="10">
    <source>
        <dbReference type="SAM" id="MobiDB-lite"/>
    </source>
</evidence>
<name>A0A5E4AYZ7_MARMO</name>
<dbReference type="EMBL" id="WJEC01007890">
    <property type="protein sequence ID" value="KAF7465804.1"/>
    <property type="molecule type" value="Genomic_DNA"/>
</dbReference>
<evidence type="ECO:0000313" key="13">
    <source>
        <dbReference type="EMBL" id="VTJ62693.1"/>
    </source>
</evidence>
<keyword evidence="8" id="KW-0966">Cell projection</keyword>
<dbReference type="Gene3D" id="2.60.40.10">
    <property type="entry name" value="Immunoglobulins"/>
    <property type="match status" value="1"/>
</dbReference>
<dbReference type="Proteomes" id="UP000335636">
    <property type="component" value="Unassembled WGS sequence"/>
</dbReference>
<gene>
    <name evidence="12" type="ORF">GHT09_003646</name>
    <name evidence="13" type="ORF">MONAX_5E038252</name>
</gene>
<proteinExistence type="predicted"/>
<keyword evidence="9" id="KW-0844">Vision</keyword>
<dbReference type="FunFam" id="2.60.40.10:FF:001368">
    <property type="entry name" value="Leucine rich repeat, Ig-like and transmembrane domains 3"/>
    <property type="match status" value="1"/>
</dbReference>
<dbReference type="Pfam" id="PF00041">
    <property type="entry name" value="fn3"/>
    <property type="match status" value="1"/>
</dbReference>
<reference evidence="12" key="2">
    <citation type="submission" date="2020-08" db="EMBL/GenBank/DDBJ databases">
        <authorList>
            <person name="Shumante A."/>
            <person name="Zimin A.V."/>
            <person name="Puiu D."/>
            <person name="Salzberg S.L."/>
        </authorList>
    </citation>
    <scope>NUCLEOTIDE SEQUENCE</scope>
    <source>
        <strain evidence="12">WC2-LM</strain>
        <tissue evidence="12">Liver</tissue>
    </source>
</reference>
<feature type="region of interest" description="Disordered" evidence="10">
    <location>
        <begin position="19"/>
        <end position="69"/>
    </location>
</feature>
<dbReference type="SUPFAM" id="SSF49265">
    <property type="entry name" value="Fibronectin type III"/>
    <property type="match status" value="1"/>
</dbReference>
<keyword evidence="6" id="KW-1133">Transmembrane helix</keyword>
<evidence type="ECO:0000259" key="11">
    <source>
        <dbReference type="PROSITE" id="PS50853"/>
    </source>
</evidence>
<comment type="subcellular location">
    <subcellularLocation>
        <location evidence="2">Cell projection</location>
        <location evidence="2">Dendrite</location>
    </subcellularLocation>
    <subcellularLocation>
        <location evidence="1">Endoplasmic reticulum membrane</location>
        <topology evidence="1">Single-pass type I membrane protein</topology>
    </subcellularLocation>
</comment>
<dbReference type="InterPro" id="IPR003961">
    <property type="entry name" value="FN3_dom"/>
</dbReference>
<dbReference type="GO" id="GO:0007601">
    <property type="term" value="P:visual perception"/>
    <property type="evidence" value="ECO:0007669"/>
    <property type="project" value="UniProtKB-KW"/>
</dbReference>
<feature type="compositionally biased region" description="Low complexity" evidence="10">
    <location>
        <begin position="43"/>
        <end position="69"/>
    </location>
</feature>
<keyword evidence="14" id="KW-1185">Reference proteome</keyword>
<protein>
    <recommendedName>
        <fullName evidence="11">Fibronectin type-III domain-containing protein</fullName>
    </recommendedName>
</protein>
<dbReference type="EMBL" id="CABDUW010000206">
    <property type="protein sequence ID" value="VTJ62693.1"/>
    <property type="molecule type" value="Genomic_DNA"/>
</dbReference>
<evidence type="ECO:0000256" key="4">
    <source>
        <dbReference type="ARBA" id="ARBA00022692"/>
    </source>
</evidence>
<keyword evidence="3" id="KW-0716">Sensory transduction</keyword>
<evidence type="ECO:0000313" key="12">
    <source>
        <dbReference type="EMBL" id="KAF7465804.1"/>
    </source>
</evidence>
<feature type="domain" description="Fibronectin type-III" evidence="11">
    <location>
        <begin position="149"/>
        <end position="237"/>
    </location>
</feature>